<sequence length="153" mass="17166">MSNSSIRMTTALSAEHRARLLETARDVKFREGARVFEEGHLADRFWIIRSGTVTLDIHVPGRRPAVIENLGFGELVGWSWLFPPYVWQLGAEAMTPVRAQEFDAVTIRLLMDADPAFGSAIGHWVGRVLAHRLHSARIRLLDLYAPYGSGLTQ</sequence>
<dbReference type="Proteomes" id="UP001375539">
    <property type="component" value="Unassembled WGS sequence"/>
</dbReference>
<dbReference type="EMBL" id="JBBKAI010000002">
    <property type="protein sequence ID" value="MEJ8661263.1"/>
    <property type="molecule type" value="Genomic_DNA"/>
</dbReference>
<keyword evidence="2" id="KW-1185">Reference proteome</keyword>
<accession>A0ACC6QSS9</accession>
<protein>
    <submittedName>
        <fullName evidence="1">Cyclic nucleotide-binding domain-containing protein</fullName>
    </submittedName>
</protein>
<comment type="caution">
    <text evidence="1">The sequence shown here is derived from an EMBL/GenBank/DDBJ whole genome shotgun (WGS) entry which is preliminary data.</text>
</comment>
<proteinExistence type="predicted"/>
<reference evidence="1" key="1">
    <citation type="submission" date="2024-03" db="EMBL/GenBank/DDBJ databases">
        <title>Novel Streptomyces species of biotechnological and ecological value are a feature of Machair soil.</title>
        <authorList>
            <person name="Prole J.R."/>
            <person name="Goodfellow M."/>
            <person name="Allenby N."/>
            <person name="Ward A.C."/>
        </authorList>
    </citation>
    <scope>NUCLEOTIDE SEQUENCE</scope>
    <source>
        <strain evidence="1">MS1.AVA.4</strain>
    </source>
</reference>
<evidence type="ECO:0000313" key="1">
    <source>
        <dbReference type="EMBL" id="MEJ8661263.1"/>
    </source>
</evidence>
<gene>
    <name evidence="1" type="ORF">WKI58_32960</name>
</gene>
<name>A0ACC6QSS9_9ACTN</name>
<evidence type="ECO:0000313" key="2">
    <source>
        <dbReference type="Proteomes" id="UP001375539"/>
    </source>
</evidence>
<organism evidence="1 2">
    <name type="scientific">Streptomyces pratisoli</name>
    <dbReference type="NCBI Taxonomy" id="3139917"/>
    <lineage>
        <taxon>Bacteria</taxon>
        <taxon>Bacillati</taxon>
        <taxon>Actinomycetota</taxon>
        <taxon>Actinomycetes</taxon>
        <taxon>Kitasatosporales</taxon>
        <taxon>Streptomycetaceae</taxon>
        <taxon>Streptomyces</taxon>
    </lineage>
</organism>